<gene>
    <name evidence="1" type="ORF">LCMAC101_03180</name>
</gene>
<reference evidence="1" key="1">
    <citation type="journal article" date="2019" name="MBio">
        <title>Virus Genomes from Deep Sea Sediments Expand the Ocean Megavirome and Support Independent Origins of Viral Gigantism.</title>
        <authorList>
            <person name="Backstrom D."/>
            <person name="Yutin N."/>
            <person name="Jorgensen S.L."/>
            <person name="Dharamshi J."/>
            <person name="Homa F."/>
            <person name="Zaremba-Niedwiedzka K."/>
            <person name="Spang A."/>
            <person name="Wolf Y.I."/>
            <person name="Koonin E.V."/>
            <person name="Ettema T.J."/>
        </authorList>
    </citation>
    <scope>NUCLEOTIDE SEQUENCE</scope>
</reference>
<proteinExistence type="predicted"/>
<sequence>MKRQPPLPEDTIYYQVTDVDGNKSIIHDSGIKPSEHPSGSNISLQILKREVNNGVEINLTTPDFLYIGHSPKGLTYKLGVDPNHLNDDELYYTLSIDVPPNGKNPEFPFA</sequence>
<accession>A0A481YR31</accession>
<evidence type="ECO:0000313" key="1">
    <source>
        <dbReference type="EMBL" id="QBK85723.1"/>
    </source>
</evidence>
<protein>
    <submittedName>
        <fullName evidence="1">Uncharacterized protein</fullName>
    </submittedName>
</protein>
<name>A0A481YR31_9VIRU</name>
<dbReference type="EMBL" id="MK500327">
    <property type="protein sequence ID" value="QBK85723.1"/>
    <property type="molecule type" value="Genomic_DNA"/>
</dbReference>
<organism evidence="1">
    <name type="scientific">Marseillevirus LCMAC101</name>
    <dbReference type="NCBI Taxonomy" id="2506602"/>
    <lineage>
        <taxon>Viruses</taxon>
        <taxon>Varidnaviria</taxon>
        <taxon>Bamfordvirae</taxon>
        <taxon>Nucleocytoviricota</taxon>
        <taxon>Megaviricetes</taxon>
        <taxon>Pimascovirales</taxon>
        <taxon>Pimascovirales incertae sedis</taxon>
        <taxon>Marseilleviridae</taxon>
    </lineage>
</organism>